<dbReference type="SUPFAM" id="SSF52788">
    <property type="entry name" value="Phosphotyrosine protein phosphatases I"/>
    <property type="match status" value="1"/>
</dbReference>
<dbReference type="EC" id="3.1.3.48" evidence="2"/>
<feature type="active site" description="Proton donor" evidence="5">
    <location>
        <position position="145"/>
    </location>
</feature>
<evidence type="ECO:0000256" key="3">
    <source>
        <dbReference type="ARBA" id="ARBA00022801"/>
    </source>
</evidence>
<dbReference type="PRINTS" id="PR00719">
    <property type="entry name" value="LMWPTPASE"/>
</dbReference>
<comment type="similarity">
    <text evidence="1">Belongs to the low molecular weight phosphotyrosine protein phosphatase family.</text>
</comment>
<dbReference type="CDD" id="cd16343">
    <property type="entry name" value="LMWPTP"/>
    <property type="match status" value="1"/>
</dbReference>
<dbReference type="Pfam" id="PF01451">
    <property type="entry name" value="LMWPc"/>
    <property type="match status" value="1"/>
</dbReference>
<keyword evidence="4" id="KW-0904">Protein phosphatase</keyword>
<accession>A0A2A9E7Y5</accession>
<feature type="domain" description="Phosphotyrosine protein phosphatase I" evidence="6">
    <location>
        <begin position="6"/>
        <end position="171"/>
    </location>
</feature>
<evidence type="ECO:0000256" key="5">
    <source>
        <dbReference type="PIRSR" id="PIRSR617867-1"/>
    </source>
</evidence>
<comment type="caution">
    <text evidence="7">The sequence shown here is derived from an EMBL/GenBank/DDBJ whole genome shotgun (WGS) entry which is preliminary data.</text>
</comment>
<dbReference type="OrthoDB" id="9784339at2"/>
<evidence type="ECO:0000256" key="1">
    <source>
        <dbReference type="ARBA" id="ARBA00011063"/>
    </source>
</evidence>
<dbReference type="InterPro" id="IPR036196">
    <property type="entry name" value="Ptyr_pPase_sf"/>
</dbReference>
<keyword evidence="8" id="KW-1185">Reference proteome</keyword>
<organism evidence="7 8">
    <name type="scientific">Sanguibacter antarcticus</name>
    <dbReference type="NCBI Taxonomy" id="372484"/>
    <lineage>
        <taxon>Bacteria</taxon>
        <taxon>Bacillati</taxon>
        <taxon>Actinomycetota</taxon>
        <taxon>Actinomycetes</taxon>
        <taxon>Micrococcales</taxon>
        <taxon>Sanguibacteraceae</taxon>
        <taxon>Sanguibacter</taxon>
    </lineage>
</organism>
<feature type="active site" description="Nucleophile" evidence="5">
    <location>
        <position position="12"/>
    </location>
</feature>
<evidence type="ECO:0000256" key="2">
    <source>
        <dbReference type="ARBA" id="ARBA00013064"/>
    </source>
</evidence>
<evidence type="ECO:0000256" key="4">
    <source>
        <dbReference type="ARBA" id="ARBA00022912"/>
    </source>
</evidence>
<dbReference type="GO" id="GO:0004725">
    <property type="term" value="F:protein tyrosine phosphatase activity"/>
    <property type="evidence" value="ECO:0007669"/>
    <property type="project" value="UniProtKB-EC"/>
</dbReference>
<dbReference type="SMART" id="SM00226">
    <property type="entry name" value="LMWPc"/>
    <property type="match status" value="1"/>
</dbReference>
<dbReference type="InterPro" id="IPR023485">
    <property type="entry name" value="Ptyr_pPase"/>
</dbReference>
<dbReference type="InterPro" id="IPR017867">
    <property type="entry name" value="Tyr_phospatase_low_mol_wt"/>
</dbReference>
<gene>
    <name evidence="7" type="ORF">ATL42_2689</name>
</gene>
<dbReference type="RefSeq" id="WP_098455749.1">
    <property type="nucleotide sequence ID" value="NZ_PDJG01000001.1"/>
</dbReference>
<sequence length="188" mass="20152">MTAPLLRIMTVCTGNICRSPMAEIVLRERLDAAGLGEHVVVDSTGVTSEEVGNPIDRRARAVLVAAGYSDAALDAHRARRTDAADLAERDLVLAMTTDHARVLRRLAETSGTDGGPAQIRMFRSFDPQAPRVTEQRDECLLDVEDPWYGGPADFEGCLDQVEAAVDGIVEHVRAHLAGRGTATAPHAG</sequence>
<dbReference type="InterPro" id="IPR050438">
    <property type="entry name" value="LMW_PTPase"/>
</dbReference>
<dbReference type="PANTHER" id="PTHR11717">
    <property type="entry name" value="LOW MOLECULAR WEIGHT PROTEIN TYROSINE PHOSPHATASE"/>
    <property type="match status" value="1"/>
</dbReference>
<name>A0A2A9E7Y5_9MICO</name>
<evidence type="ECO:0000313" key="8">
    <source>
        <dbReference type="Proteomes" id="UP000225548"/>
    </source>
</evidence>
<dbReference type="Gene3D" id="3.40.50.2300">
    <property type="match status" value="1"/>
</dbReference>
<reference evidence="7 8" key="1">
    <citation type="submission" date="2017-10" db="EMBL/GenBank/DDBJ databases">
        <title>Sequencing the genomes of 1000 actinobacteria strains.</title>
        <authorList>
            <person name="Klenk H.-P."/>
        </authorList>
    </citation>
    <scope>NUCLEOTIDE SEQUENCE [LARGE SCALE GENOMIC DNA]</scope>
    <source>
        <strain evidence="7 8">DSM 18966</strain>
    </source>
</reference>
<dbReference type="PANTHER" id="PTHR11717:SF7">
    <property type="entry name" value="LOW MOLECULAR WEIGHT PHOSPHOTYROSINE PROTEIN PHOSPHATASE"/>
    <property type="match status" value="1"/>
</dbReference>
<protein>
    <recommendedName>
        <fullName evidence="2">protein-tyrosine-phosphatase</fullName>
        <ecNumber evidence="2">3.1.3.48</ecNumber>
    </recommendedName>
</protein>
<evidence type="ECO:0000313" key="7">
    <source>
        <dbReference type="EMBL" id="PFG34766.1"/>
    </source>
</evidence>
<evidence type="ECO:0000259" key="6">
    <source>
        <dbReference type="SMART" id="SM00226"/>
    </source>
</evidence>
<keyword evidence="3" id="KW-0378">Hydrolase</keyword>
<feature type="active site" evidence="5">
    <location>
        <position position="18"/>
    </location>
</feature>
<dbReference type="AlphaFoldDB" id="A0A2A9E7Y5"/>
<dbReference type="Proteomes" id="UP000225548">
    <property type="component" value="Unassembled WGS sequence"/>
</dbReference>
<proteinExistence type="inferred from homology"/>
<dbReference type="EMBL" id="PDJG01000001">
    <property type="protein sequence ID" value="PFG34766.1"/>
    <property type="molecule type" value="Genomic_DNA"/>
</dbReference>